<keyword evidence="2" id="KW-0813">Transport</keyword>
<dbReference type="PANTHER" id="PTHR43791">
    <property type="entry name" value="PERMEASE-RELATED"/>
    <property type="match status" value="1"/>
</dbReference>
<keyword evidence="9" id="KW-1185">Reference proteome</keyword>
<name>I2H348_HENB6</name>
<accession>I2H348</accession>
<dbReference type="AlphaFoldDB" id="I2H348"/>
<dbReference type="eggNOG" id="KOG2533">
    <property type="taxonomic scope" value="Eukaryota"/>
</dbReference>
<feature type="transmembrane region" description="Helical" evidence="7">
    <location>
        <begin position="74"/>
        <end position="98"/>
    </location>
</feature>
<evidence type="ECO:0000256" key="1">
    <source>
        <dbReference type="ARBA" id="ARBA00004141"/>
    </source>
</evidence>
<protein>
    <recommendedName>
        <fullName evidence="10">Major facilitator superfamily (MFS) profile domain-containing protein</fullName>
    </recommendedName>
</protein>
<evidence type="ECO:0000256" key="6">
    <source>
        <dbReference type="ARBA" id="ARBA00037968"/>
    </source>
</evidence>
<feature type="transmembrane region" description="Helical" evidence="7">
    <location>
        <begin position="441"/>
        <end position="461"/>
    </location>
</feature>
<comment type="similarity">
    <text evidence="6">Belongs to the major facilitator superfamily. Allantoate permease family.</text>
</comment>
<dbReference type="SUPFAM" id="SSF103473">
    <property type="entry name" value="MFS general substrate transporter"/>
    <property type="match status" value="1"/>
</dbReference>
<keyword evidence="5 7" id="KW-0472">Membrane</keyword>
<dbReference type="HOGENOM" id="CLU_001265_4_2_1"/>
<evidence type="ECO:0000313" key="9">
    <source>
        <dbReference type="Proteomes" id="UP000002866"/>
    </source>
</evidence>
<evidence type="ECO:0000256" key="4">
    <source>
        <dbReference type="ARBA" id="ARBA00022989"/>
    </source>
</evidence>
<dbReference type="OrthoDB" id="3639251at2759"/>
<dbReference type="OMA" id="FTTWYWW"/>
<dbReference type="GO" id="GO:0005886">
    <property type="term" value="C:plasma membrane"/>
    <property type="evidence" value="ECO:0007669"/>
    <property type="project" value="EnsemblFungi"/>
</dbReference>
<dbReference type="Proteomes" id="UP000002866">
    <property type="component" value="Chromosome 4"/>
</dbReference>
<evidence type="ECO:0008006" key="10">
    <source>
        <dbReference type="Google" id="ProtNLM"/>
    </source>
</evidence>
<dbReference type="InterPro" id="IPR011701">
    <property type="entry name" value="MFS"/>
</dbReference>
<feature type="transmembrane region" description="Helical" evidence="7">
    <location>
        <begin position="36"/>
        <end position="54"/>
    </location>
</feature>
<dbReference type="InterPro" id="IPR036259">
    <property type="entry name" value="MFS_trans_sf"/>
</dbReference>
<feature type="transmembrane region" description="Helical" evidence="7">
    <location>
        <begin position="378"/>
        <end position="395"/>
    </location>
</feature>
<dbReference type="EMBL" id="HE806319">
    <property type="protein sequence ID" value="CCH60800.1"/>
    <property type="molecule type" value="Genomic_DNA"/>
</dbReference>
<feature type="transmembrane region" description="Helical" evidence="7">
    <location>
        <begin position="172"/>
        <end position="191"/>
    </location>
</feature>
<dbReference type="Gene3D" id="1.20.1250.20">
    <property type="entry name" value="MFS general substrate transporter like domains"/>
    <property type="match status" value="1"/>
</dbReference>
<dbReference type="GO" id="GO:0098717">
    <property type="term" value="P:pantothenate import across plasma membrane"/>
    <property type="evidence" value="ECO:0007669"/>
    <property type="project" value="TreeGrafter"/>
</dbReference>
<evidence type="ECO:0000256" key="3">
    <source>
        <dbReference type="ARBA" id="ARBA00022692"/>
    </source>
</evidence>
<reference evidence="8 9" key="1">
    <citation type="journal article" date="2011" name="Proc. Natl. Acad. Sci. U.S.A.">
        <title>Evolutionary erosion of yeast sex chromosomes by mating-type switching accidents.</title>
        <authorList>
            <person name="Gordon J.L."/>
            <person name="Armisen D."/>
            <person name="Proux-Wera E."/>
            <person name="Oheigeartaigh S.S."/>
            <person name="Byrne K.P."/>
            <person name="Wolfe K.H."/>
        </authorList>
    </citation>
    <scope>NUCLEOTIDE SEQUENCE [LARGE SCALE GENOMIC DNA]</scope>
    <source>
        <strain evidence="9">ATCC 34711 / CBS 6284 / DSM 70876 / NBRC 10599 / NRRL Y-10934 / UCD 77-7</strain>
    </source>
</reference>
<dbReference type="RefSeq" id="XP_004180319.1">
    <property type="nucleotide sequence ID" value="XM_004180271.1"/>
</dbReference>
<feature type="transmembrane region" description="Helical" evidence="7">
    <location>
        <begin position="407"/>
        <end position="429"/>
    </location>
</feature>
<feature type="transmembrane region" description="Helical" evidence="7">
    <location>
        <begin position="140"/>
        <end position="160"/>
    </location>
</feature>
<dbReference type="InParanoid" id="I2H348"/>
<evidence type="ECO:0000256" key="5">
    <source>
        <dbReference type="ARBA" id="ARBA00023136"/>
    </source>
</evidence>
<dbReference type="GeneID" id="14495836"/>
<dbReference type="FunFam" id="1.20.1250.20:FF:000065">
    <property type="entry name" value="Putative MFS pantothenate transporter"/>
    <property type="match status" value="1"/>
</dbReference>
<dbReference type="GO" id="GO:0006897">
    <property type="term" value="P:endocytosis"/>
    <property type="evidence" value="ECO:0007669"/>
    <property type="project" value="EnsemblFungi"/>
</dbReference>
<feature type="transmembrane region" description="Helical" evidence="7">
    <location>
        <begin position="347"/>
        <end position="366"/>
    </location>
</feature>
<comment type="subcellular location">
    <subcellularLocation>
        <location evidence="1">Membrane</location>
        <topology evidence="1">Multi-pass membrane protein</topology>
    </subcellularLocation>
</comment>
<organism evidence="8 9">
    <name type="scientific">Henningerozyma blattae (strain ATCC 34711 / CBS 6284 / DSM 70876 / NBRC 10599 / NRRL Y-10934 / UCD 77-7)</name>
    <name type="common">Yeast</name>
    <name type="synonym">Tetrapisispora blattae</name>
    <dbReference type="NCBI Taxonomy" id="1071380"/>
    <lineage>
        <taxon>Eukaryota</taxon>
        <taxon>Fungi</taxon>
        <taxon>Dikarya</taxon>
        <taxon>Ascomycota</taxon>
        <taxon>Saccharomycotina</taxon>
        <taxon>Saccharomycetes</taxon>
        <taxon>Saccharomycetales</taxon>
        <taxon>Saccharomycetaceae</taxon>
        <taxon>Henningerozyma</taxon>
    </lineage>
</organism>
<evidence type="ECO:0000313" key="8">
    <source>
        <dbReference type="EMBL" id="CCH60800.1"/>
    </source>
</evidence>
<feature type="transmembrane region" description="Helical" evidence="7">
    <location>
        <begin position="203"/>
        <end position="224"/>
    </location>
</feature>
<proteinExistence type="inferred from homology"/>
<feature type="transmembrane region" description="Helical" evidence="7">
    <location>
        <begin position="318"/>
        <end position="338"/>
    </location>
</feature>
<dbReference type="PANTHER" id="PTHR43791:SF4">
    <property type="entry name" value="PANTOTHENATE TRANSPORTER FEN2"/>
    <property type="match status" value="1"/>
</dbReference>
<keyword evidence="4 7" id="KW-1133">Transmembrane helix</keyword>
<dbReference type="KEGG" id="tbl:TBLA_0D03000"/>
<feature type="transmembrane region" description="Helical" evidence="7">
    <location>
        <begin position="110"/>
        <end position="128"/>
    </location>
</feature>
<sequence length="516" mass="57478">MDTNSQDARQKNETLTITVADADTTTTEPPVRHRWLLFKIDVFVLSFVCLQYWINYVDRIGFTNAYVSGMKNDLNLTGSQFTLAGTCFTIGYVVGMLPHNLALLVVPPRIWLSSCTLAWGLLTLGMSHAHSARDLCVLRFFQALFESCTFSGTHLILGAWYCPRELPLRSAIFTSSGLVGAIFSGFMQTAIAHELEGAGGMAGWRWLFIIDFCITVPVALYGLLCFPGMPDATSTGKFTLARHVFSKAELQYARRRLPPQEANSKLSWSVAPRVLRRWHIWVFSLAWILGGENLALASTSTFAIWLQNQDYSLSARNNYPAGIYAVGIVSTLASALYLSRVQRARHWHIAVVLAAVMTIVSALIWWRPLDPNVIFTSQYLGGIAYAGQAVFFAWANVVCHADLPERAIVLASMNMCSGAVNAWWIILFFDASTVPYFRKGCYALLATAIGSAIISIIIRILQIRESKNIANQLSTQISNDSSDDELEGHSDDEITYEIAYQDEHPNRYTKSILKSH</sequence>
<gene>
    <name evidence="8" type="primary">TBLA0D03000</name>
    <name evidence="8" type="ORF">TBLA_0D03000</name>
</gene>
<dbReference type="FunCoup" id="I2H348">
    <property type="interactions" value="28"/>
</dbReference>
<evidence type="ECO:0000256" key="2">
    <source>
        <dbReference type="ARBA" id="ARBA00022448"/>
    </source>
</evidence>
<feature type="transmembrane region" description="Helical" evidence="7">
    <location>
        <begin position="280"/>
        <end position="306"/>
    </location>
</feature>
<dbReference type="Pfam" id="PF07690">
    <property type="entry name" value="MFS_1"/>
    <property type="match status" value="1"/>
</dbReference>
<evidence type="ECO:0000256" key="7">
    <source>
        <dbReference type="SAM" id="Phobius"/>
    </source>
</evidence>
<dbReference type="GO" id="GO:0015233">
    <property type="term" value="F:pantothenate transmembrane transporter activity"/>
    <property type="evidence" value="ECO:0007669"/>
    <property type="project" value="EnsemblFungi"/>
</dbReference>
<keyword evidence="3 7" id="KW-0812">Transmembrane</keyword>